<dbReference type="EMBL" id="CP046453">
    <property type="protein sequence ID" value="QGU05545.1"/>
    <property type="molecule type" value="Genomic_DNA"/>
</dbReference>
<reference evidence="1 2" key="1">
    <citation type="journal article" date="2021" name="Int. J. Syst. Evol. Microbiol.">
        <title>Classification of three corynebacterial strains isolated from a small paddock in North Rhine-Westphalia: proposal of &lt;i&gt;Corynebacterium kalinowskii&lt;/i&gt; sp. nov., &lt;i&gt;Corynebacterium comes&lt;/i&gt; sp. nov. and &lt;i&gt;Corynebacterium occultum&lt;/i&gt; sp. nov.</title>
        <authorList>
            <person name="Schaffert L."/>
            <person name="Ruwe M."/>
            <person name="Milse J."/>
            <person name="Hanuschka K."/>
            <person name="Ortseifen V."/>
            <person name="Droste J."/>
            <person name="Brandt D."/>
            <person name="Schl L."/>
            <person name="Kutter Y."/>
            <person name="Vinke S."/>
            <person name="Vieh P."/>
            <person name="Jacob L."/>
            <person name="L N.C."/>
            <person name="Schulte-Berndt E."/>
            <person name="Hain C."/>
            <person name="Linder M."/>
            <person name="Schmidt P."/>
            <person name="Wollenschl L."/>
            <person name="Luttermann T."/>
            <person name="Thieme E."/>
            <person name="Hassa J."/>
            <person name="Haak M."/>
            <person name="Wittchen M."/>
            <person name="Mentz A."/>
            <person name="Persicke M."/>
            <person name="Busche T."/>
            <person name="R C."/>
        </authorList>
    </citation>
    <scope>NUCLEOTIDE SEQUENCE [LARGE SCALE GENOMIC DNA]</scope>
    <source>
        <strain evidence="1 2">2019</strain>
    </source>
</reference>
<dbReference type="AlphaFoldDB" id="A0A6B8W2A1"/>
<organism evidence="1 2">
    <name type="scientific">Corynebacterium comes</name>
    <dbReference type="NCBI Taxonomy" id="2675218"/>
    <lineage>
        <taxon>Bacteria</taxon>
        <taxon>Bacillati</taxon>
        <taxon>Actinomycetota</taxon>
        <taxon>Actinomycetes</taxon>
        <taxon>Mycobacteriales</taxon>
        <taxon>Corynebacteriaceae</taxon>
        <taxon>Corynebacterium</taxon>
    </lineage>
</organism>
<accession>A0A6B8W2A1</accession>
<protein>
    <recommendedName>
        <fullName evidence="3">DUF559 domain-containing protein</fullName>
    </recommendedName>
</protein>
<evidence type="ECO:0008006" key="3">
    <source>
        <dbReference type="Google" id="ProtNLM"/>
    </source>
</evidence>
<gene>
    <name evidence="1" type="ORF">CETAM_11565</name>
</gene>
<keyword evidence="2" id="KW-1185">Reference proteome</keyword>
<name>A0A6B8W2A1_9CORY</name>
<evidence type="ECO:0000313" key="2">
    <source>
        <dbReference type="Proteomes" id="UP000425178"/>
    </source>
</evidence>
<dbReference type="Gene3D" id="3.40.960.10">
    <property type="entry name" value="VSR Endonuclease"/>
    <property type="match status" value="1"/>
</dbReference>
<dbReference type="Proteomes" id="UP000425178">
    <property type="component" value="Chromosome"/>
</dbReference>
<dbReference type="KEGG" id="ccoe:CETAM_11565"/>
<proteinExistence type="predicted"/>
<sequence>MGRMENWGEIYGLINLTRLKISDRDVLEQLTDGTLRRLTAEVVVNRGVYDRLPPWERATARAFAVGMTMDKAVIGGQAAARLWGLQTLGVESTVPCYLPDGGTPKSPKLWPDGVTYRYGHLPTRDVRECHGIRVTGLISTFLDIACHENLHATVVAIDSARARWSRITRGSLLKEIVALRRRRGIGVLREAVELSVQNSGSAQETRARLILEEADLPGVETVEIQVRFDREEGKRFYVVDFLINGWIVVEVDGLVKYRSHSPEDLRATIRAERDREKFFTNRGYRVLRIAPSHLNAVDGEECDFLRLLRLTLLEEPPAHLRRSA</sequence>
<evidence type="ECO:0000313" key="1">
    <source>
        <dbReference type="EMBL" id="QGU05545.1"/>
    </source>
</evidence>